<dbReference type="Proteomes" id="UP000187439">
    <property type="component" value="Unassembled WGS sequence"/>
</dbReference>
<dbReference type="PANTHER" id="PTHR43649:SF27">
    <property type="entry name" value="EXTRACELLULAR SOLUTE-BINDING PROTEIN FAMILY 1"/>
    <property type="match status" value="1"/>
</dbReference>
<reference evidence="2 3" key="1">
    <citation type="submission" date="2016-10" db="EMBL/GenBank/DDBJ databases">
        <title>Paenibacillus species isolates.</title>
        <authorList>
            <person name="Beno S.M."/>
        </authorList>
    </citation>
    <scope>NUCLEOTIDE SEQUENCE [LARGE SCALE GENOMIC DNA]</scope>
    <source>
        <strain evidence="2 3">FSL H7-0710</strain>
    </source>
</reference>
<dbReference type="SUPFAM" id="SSF49785">
    <property type="entry name" value="Galactose-binding domain-like"/>
    <property type="match status" value="1"/>
</dbReference>
<gene>
    <name evidence="2" type="ORF">BSK52_11995</name>
</gene>
<keyword evidence="1" id="KW-0472">Membrane</keyword>
<evidence type="ECO:0000313" key="3">
    <source>
        <dbReference type="Proteomes" id="UP000187439"/>
    </source>
</evidence>
<dbReference type="SUPFAM" id="SSF53850">
    <property type="entry name" value="Periplasmic binding protein-like II"/>
    <property type="match status" value="1"/>
</dbReference>
<dbReference type="OrthoDB" id="383574at2"/>
<dbReference type="Pfam" id="PF01547">
    <property type="entry name" value="SBP_bac_1"/>
    <property type="match status" value="1"/>
</dbReference>
<dbReference type="Gene3D" id="2.60.120.260">
    <property type="entry name" value="Galactose-binding domain-like"/>
    <property type="match status" value="2"/>
</dbReference>
<dbReference type="InterPro" id="IPR008979">
    <property type="entry name" value="Galactose-bd-like_sf"/>
</dbReference>
<protein>
    <submittedName>
        <fullName evidence="2">ABC transporter substrate-binding protein</fullName>
    </submittedName>
</protein>
<keyword evidence="1" id="KW-1133">Transmembrane helix</keyword>
<dbReference type="Gene3D" id="3.40.190.10">
    <property type="entry name" value="Periplasmic binding protein-like II"/>
    <property type="match status" value="1"/>
</dbReference>
<feature type="transmembrane region" description="Helical" evidence="1">
    <location>
        <begin position="7"/>
        <end position="28"/>
    </location>
</feature>
<name>A0A1R0Y1D6_9BACL</name>
<dbReference type="AlphaFoldDB" id="A0A1R0Y1D6"/>
<organism evidence="2 3">
    <name type="scientific">Paenibacillus odorifer</name>
    <dbReference type="NCBI Taxonomy" id="189426"/>
    <lineage>
        <taxon>Bacteria</taxon>
        <taxon>Bacillati</taxon>
        <taxon>Bacillota</taxon>
        <taxon>Bacilli</taxon>
        <taxon>Bacillales</taxon>
        <taxon>Paenibacillaceae</taxon>
        <taxon>Paenibacillus</taxon>
    </lineage>
</organism>
<keyword evidence="1" id="KW-0812">Transmembrane</keyword>
<evidence type="ECO:0000256" key="1">
    <source>
        <dbReference type="SAM" id="Phobius"/>
    </source>
</evidence>
<dbReference type="PANTHER" id="PTHR43649">
    <property type="entry name" value="ARABINOSE-BINDING PROTEIN-RELATED"/>
    <property type="match status" value="1"/>
</dbReference>
<evidence type="ECO:0000313" key="2">
    <source>
        <dbReference type="EMBL" id="OMD41145.1"/>
    </source>
</evidence>
<dbReference type="EMBL" id="MPTC01000008">
    <property type="protein sequence ID" value="OMD41145.1"/>
    <property type="molecule type" value="Genomic_DNA"/>
</dbReference>
<dbReference type="InterPro" id="IPR050490">
    <property type="entry name" value="Bact_solute-bd_prot1"/>
</dbReference>
<dbReference type="InterPro" id="IPR006059">
    <property type="entry name" value="SBP"/>
</dbReference>
<accession>A0A1R0Y1D6</accession>
<sequence>MQTKGKIGYVIAGFGFIAVAAGVLAVSLTDNDARTVLSQAESQRSIAAVEAYMTNKSGDSNYYNVLKQWTKDQVAAPILPESIPMKLVKGGQIYSSSRSEGYGGDVLYAAPKDVLNYEVEVQDEGLYEIWLDDYILEQSTLNPELQVEINGKKQYNEMNELKLAIDWKTQNTEHKVDRYGDELSPKSVISASWRNEGLSDPNFFYTEPMKFHLNKGKNLISFTLKEGYVLIGKAWLNNTASPELSYKEYAAAHGAEKPVSEPVVTIEAEDIAVKSRQSIRAKYVRNSSITPYSYKHRLLNVLDGYSFGESGDKVSYPLEVKESGFYHLTFKYSQDTNNGMPTHRRIEIDGEVPFSELKSYSFDYSNGWTNATLQDEQGVPYEIYLEKGKHTLSLSIDNTRIRDIYHELLKTAEMIDSTSQSVNRLTGGLVDKQRKWNIQKYIPEISTYLEGISAKLEEQKLTLIEETGNRDLPALSQLEVAKQLVEEFIGDSNELPHYMGKFMGDQSSAYGRIKSVLPMLVYNPMHLDKIYVGNSEELPKADSGLLTSSVENVKAFFYSFGNPRYAKAGEIDDDTVEIWVNQSRLYVEIMQRMIDEEFTPATGIKINLSILPDENKIVLSNAANSTPDAAMGVSFGKPFELAIRGIIEDLRGYDGFYKLAEEFHPGAFIPFIYDEGVYAFPETQDVKLLFYRKDILKFLGEEPPQTWEDVAGLVPMLQKYDMNFYTPLGSNNSFKGFDTTTPFLYQFGGQLYDETGSKTAINKEGAYKGFEFMTDLFTVYNVPITTSEFFQNFRNGKAPVGIGDANTYIQLKYAAPDLAGQWGVLPIPGVRNDAGVIERWDPTYGSSSIIFKNSDKKKSAWEFIRWWESANVQSEFSYNIKSTLGEKFLYMTANLKGFADSAWPSDSKDAIMEQWEWIQATGKVPGDYVVEREISNAWNAVVFSKQNPRTALDNAVKTINRELERKLKEFGYIADGKLVKPYKVPTIDNVENWVRENGK</sequence>
<dbReference type="RefSeq" id="WP_076119309.1">
    <property type="nucleotide sequence ID" value="NZ_MPTC01000008.1"/>
</dbReference>
<proteinExistence type="predicted"/>
<comment type="caution">
    <text evidence="2">The sequence shown here is derived from an EMBL/GenBank/DDBJ whole genome shotgun (WGS) entry which is preliminary data.</text>
</comment>